<keyword evidence="4" id="KW-1185">Reference proteome</keyword>
<evidence type="ECO:0000313" key="3">
    <source>
        <dbReference type="EMBL" id="GCC37646.1"/>
    </source>
</evidence>
<gene>
    <name evidence="3" type="ORF">chiPu_0016151</name>
</gene>
<keyword evidence="2" id="KW-0732">Signal</keyword>
<proteinExistence type="predicted"/>
<accession>A0A401T4Q0</accession>
<feature type="signal peptide" evidence="2">
    <location>
        <begin position="1"/>
        <end position="25"/>
    </location>
</feature>
<organism evidence="3 4">
    <name type="scientific">Chiloscyllium punctatum</name>
    <name type="common">Brownbanded bambooshark</name>
    <name type="synonym">Hemiscyllium punctatum</name>
    <dbReference type="NCBI Taxonomy" id="137246"/>
    <lineage>
        <taxon>Eukaryota</taxon>
        <taxon>Metazoa</taxon>
        <taxon>Chordata</taxon>
        <taxon>Craniata</taxon>
        <taxon>Vertebrata</taxon>
        <taxon>Chondrichthyes</taxon>
        <taxon>Elasmobranchii</taxon>
        <taxon>Galeomorphii</taxon>
        <taxon>Galeoidea</taxon>
        <taxon>Orectolobiformes</taxon>
        <taxon>Hemiscylliidae</taxon>
        <taxon>Chiloscyllium</taxon>
    </lineage>
</organism>
<feature type="transmembrane region" description="Helical" evidence="1">
    <location>
        <begin position="40"/>
        <end position="62"/>
    </location>
</feature>
<comment type="caution">
    <text evidence="3">The sequence shown here is derived from an EMBL/GenBank/DDBJ whole genome shotgun (WGS) entry which is preliminary data.</text>
</comment>
<evidence type="ECO:0000313" key="4">
    <source>
        <dbReference type="Proteomes" id="UP000287033"/>
    </source>
</evidence>
<keyword evidence="1" id="KW-1133">Transmembrane helix</keyword>
<protein>
    <submittedName>
        <fullName evidence="3">Uncharacterized protein</fullName>
    </submittedName>
</protein>
<dbReference type="Proteomes" id="UP000287033">
    <property type="component" value="Unassembled WGS sequence"/>
</dbReference>
<evidence type="ECO:0000256" key="1">
    <source>
        <dbReference type="SAM" id="Phobius"/>
    </source>
</evidence>
<keyword evidence="1" id="KW-0472">Membrane</keyword>
<feature type="chain" id="PRO_5019052670" evidence="2">
    <location>
        <begin position="26"/>
        <end position="97"/>
    </location>
</feature>
<reference evidence="3 4" key="1">
    <citation type="journal article" date="2018" name="Nat. Ecol. Evol.">
        <title>Shark genomes provide insights into elasmobranch evolution and the origin of vertebrates.</title>
        <authorList>
            <person name="Hara Y"/>
            <person name="Yamaguchi K"/>
            <person name="Onimaru K"/>
            <person name="Kadota M"/>
            <person name="Koyanagi M"/>
            <person name="Keeley SD"/>
            <person name="Tatsumi K"/>
            <person name="Tanaka K"/>
            <person name="Motone F"/>
            <person name="Kageyama Y"/>
            <person name="Nozu R"/>
            <person name="Adachi N"/>
            <person name="Nishimura O"/>
            <person name="Nakagawa R"/>
            <person name="Tanegashima C"/>
            <person name="Kiyatake I"/>
            <person name="Matsumoto R"/>
            <person name="Murakumo K"/>
            <person name="Nishida K"/>
            <person name="Terakita A"/>
            <person name="Kuratani S"/>
            <person name="Sato K"/>
            <person name="Hyodo S Kuraku.S."/>
        </authorList>
    </citation>
    <scope>NUCLEOTIDE SEQUENCE [LARGE SCALE GENOMIC DNA]</scope>
</reference>
<evidence type="ECO:0000256" key="2">
    <source>
        <dbReference type="SAM" id="SignalP"/>
    </source>
</evidence>
<dbReference type="EMBL" id="BEZZ01001034">
    <property type="protein sequence ID" value="GCC37646.1"/>
    <property type="molecule type" value="Genomic_DNA"/>
</dbReference>
<sequence>MTMSALPLLFFQVFVLFLQPLRVLAPFITTAGKQRARVGILLRIAVAPGVIAGFAHLSVGVIPERWGNREDECIRWKCEGKDRECEEEYRRREHGRD</sequence>
<keyword evidence="1" id="KW-0812">Transmembrane</keyword>
<dbReference type="AlphaFoldDB" id="A0A401T4Q0"/>
<name>A0A401T4Q0_CHIPU</name>